<evidence type="ECO:0000313" key="2">
    <source>
        <dbReference type="Proteomes" id="UP000295371"/>
    </source>
</evidence>
<protein>
    <submittedName>
        <fullName evidence="1">Uncharacterized protein</fullName>
    </submittedName>
</protein>
<evidence type="ECO:0000313" key="1">
    <source>
        <dbReference type="EMBL" id="TDT29110.1"/>
    </source>
</evidence>
<accession>A0A4R7IWV5</accession>
<organism evidence="1 2">
    <name type="scientific">Naumannella halotolerans</name>
    <dbReference type="NCBI Taxonomy" id="993414"/>
    <lineage>
        <taxon>Bacteria</taxon>
        <taxon>Bacillati</taxon>
        <taxon>Actinomycetota</taxon>
        <taxon>Actinomycetes</taxon>
        <taxon>Propionibacteriales</taxon>
        <taxon>Propionibacteriaceae</taxon>
        <taxon>Naumannella</taxon>
    </lineage>
</organism>
<dbReference type="OrthoDB" id="7859927at2"/>
<dbReference type="Pfam" id="PF21813">
    <property type="entry name" value="DUF6882"/>
    <property type="match status" value="1"/>
</dbReference>
<proteinExistence type="predicted"/>
<gene>
    <name evidence="1" type="ORF">CLV29_3208</name>
</gene>
<dbReference type="EMBL" id="SOAW01000004">
    <property type="protein sequence ID" value="TDT29110.1"/>
    <property type="molecule type" value="Genomic_DNA"/>
</dbReference>
<dbReference type="RefSeq" id="WP_133756105.1">
    <property type="nucleotide sequence ID" value="NZ_SOAW01000004.1"/>
</dbReference>
<keyword evidence="2" id="KW-1185">Reference proteome</keyword>
<dbReference type="Proteomes" id="UP000295371">
    <property type="component" value="Unassembled WGS sequence"/>
</dbReference>
<reference evidence="1 2" key="1">
    <citation type="submission" date="2019-03" db="EMBL/GenBank/DDBJ databases">
        <title>Genomic Encyclopedia of Archaeal and Bacterial Type Strains, Phase II (KMG-II): from individual species to whole genera.</title>
        <authorList>
            <person name="Goeker M."/>
        </authorList>
    </citation>
    <scope>NUCLEOTIDE SEQUENCE [LARGE SCALE GENOMIC DNA]</scope>
    <source>
        <strain evidence="1 2">DSM 24323</strain>
    </source>
</reference>
<sequence>MSGLTLELIVNDGALWGMLAQLRLNQQLDAVLGSDRSFDVDLGNSSLTLGGGAQQVSAVPHLIASVAPGPQTVRWGWALAELGNLPATGLSGRLRDFGRAQQVPALGSDEVPFSAFGPAPEGVEEVDWVAEQVGILACQVIGEVPWFVVPAGDTRVVLLLQDGPALPAPELAQVMTVLPDALMAGRLIDPPRALQHLLGRVPNWHAEWGPAGVRISDPTGNIDVHLNQDGQVTEIQTNI</sequence>
<name>A0A4R7IWV5_9ACTN</name>
<dbReference type="AlphaFoldDB" id="A0A4R7IWV5"/>
<comment type="caution">
    <text evidence="1">The sequence shown here is derived from an EMBL/GenBank/DDBJ whole genome shotgun (WGS) entry which is preliminary data.</text>
</comment>
<dbReference type="InterPro" id="IPR049249">
    <property type="entry name" value="DUF6882"/>
</dbReference>